<evidence type="ECO:0000313" key="2">
    <source>
        <dbReference type="Proteomes" id="UP000184290"/>
    </source>
</evidence>
<reference evidence="1 2" key="1">
    <citation type="submission" date="2016-11" db="EMBL/GenBank/DDBJ databases">
        <authorList>
            <person name="Varghese N."/>
            <person name="Submissions S."/>
        </authorList>
    </citation>
    <scope>NUCLEOTIDE SEQUENCE [LARGE SCALE GENOMIC DNA]</scope>
    <source>
        <strain evidence="1 2">DSM 21988</strain>
    </source>
</reference>
<dbReference type="InterPro" id="IPR036412">
    <property type="entry name" value="HAD-like_sf"/>
</dbReference>
<dbReference type="InterPro" id="IPR023198">
    <property type="entry name" value="PGP-like_dom2"/>
</dbReference>
<dbReference type="NCBIfam" id="TIGR01509">
    <property type="entry name" value="HAD-SF-IA-v3"/>
    <property type="match status" value="1"/>
</dbReference>
<dbReference type="Proteomes" id="UP000184290">
    <property type="component" value="Unassembled WGS sequence"/>
</dbReference>
<dbReference type="RefSeq" id="WP_060603610.1">
    <property type="nucleotide sequence ID" value="NZ_FQZC01000002.1"/>
</dbReference>
<sequence>MPALIFDVDGTLAETEELHRQAFNRAFADHAIGWQWDETLYRDLLKVTGGKERILAYAEGRGGMAVPDAARLHAAKTRHYVEAVDGGRLTLRPGIAALIAEARRCGVALAIATTTSRDNVDSLLAHTLGVDHGFDVIACGDMVPAKKPAPDIYELAMQMLGMPPGECLAIEDSANGLRAARAAGLRCVVTPALYTAADDFTGADIIMDGPLDPRRVMAMLGL</sequence>
<gene>
    <name evidence="1" type="ORF">SAMN02745911_2038</name>
</gene>
<dbReference type="EMBL" id="FQZC01000002">
    <property type="protein sequence ID" value="SHJ21430.1"/>
    <property type="molecule type" value="Genomic_DNA"/>
</dbReference>
<dbReference type="Gene3D" id="3.40.50.1000">
    <property type="entry name" value="HAD superfamily/HAD-like"/>
    <property type="match status" value="1"/>
</dbReference>
<keyword evidence="2" id="KW-1185">Reference proteome</keyword>
<dbReference type="PANTHER" id="PTHR42896">
    <property type="entry name" value="XYLULOSE-1,5-BISPHOSPHATE (XUBP) PHOSPHATASE"/>
    <property type="match status" value="1"/>
</dbReference>
<dbReference type="SFLD" id="SFLDS00003">
    <property type="entry name" value="Haloacid_Dehalogenase"/>
    <property type="match status" value="1"/>
</dbReference>
<dbReference type="Gene3D" id="1.10.150.240">
    <property type="entry name" value="Putative phosphatase, domain 2"/>
    <property type="match status" value="1"/>
</dbReference>
<evidence type="ECO:0000313" key="1">
    <source>
        <dbReference type="EMBL" id="SHJ21430.1"/>
    </source>
</evidence>
<dbReference type="InterPro" id="IPR044999">
    <property type="entry name" value="CbbY-like"/>
</dbReference>
<proteinExistence type="predicted"/>
<comment type="caution">
    <text evidence="1">The sequence shown here is derived from an EMBL/GenBank/DDBJ whole genome shotgun (WGS) entry which is preliminary data.</text>
</comment>
<dbReference type="InterPro" id="IPR006439">
    <property type="entry name" value="HAD-SF_hydro_IA"/>
</dbReference>
<dbReference type="Pfam" id="PF00702">
    <property type="entry name" value="Hydrolase"/>
    <property type="match status" value="1"/>
</dbReference>
<name>A0ABY1IIB5_9HYPH</name>
<organism evidence="1 2">
    <name type="scientific">Aureimonas altamirensis DSM 21988</name>
    <dbReference type="NCBI Taxonomy" id="1121026"/>
    <lineage>
        <taxon>Bacteria</taxon>
        <taxon>Pseudomonadati</taxon>
        <taxon>Pseudomonadota</taxon>
        <taxon>Alphaproteobacteria</taxon>
        <taxon>Hyphomicrobiales</taxon>
        <taxon>Aurantimonadaceae</taxon>
        <taxon>Aureimonas</taxon>
    </lineage>
</organism>
<dbReference type="SUPFAM" id="SSF56784">
    <property type="entry name" value="HAD-like"/>
    <property type="match status" value="1"/>
</dbReference>
<protein>
    <submittedName>
        <fullName evidence="1">Haloacid dehalogenase superfamily, subfamily IA, variant 3 with third motif having DD or ED</fullName>
    </submittedName>
</protein>
<dbReference type="PRINTS" id="PR00413">
    <property type="entry name" value="HADHALOGNASE"/>
</dbReference>
<accession>A0ABY1IIB5</accession>
<dbReference type="InterPro" id="IPR023214">
    <property type="entry name" value="HAD_sf"/>
</dbReference>
<dbReference type="PANTHER" id="PTHR42896:SF2">
    <property type="entry name" value="CBBY-LIKE PROTEIN"/>
    <property type="match status" value="1"/>
</dbReference>
<dbReference type="SFLD" id="SFLDG01129">
    <property type="entry name" value="C1.5:_HAD__Beta-PGM__Phosphata"/>
    <property type="match status" value="1"/>
</dbReference>